<keyword evidence="1" id="KW-0472">Membrane</keyword>
<dbReference type="EMBL" id="JACJQT010000014">
    <property type="protein sequence ID" value="MBD2278163.1"/>
    <property type="molecule type" value="Genomic_DNA"/>
</dbReference>
<keyword evidence="1" id="KW-1133">Transmembrane helix</keyword>
<evidence type="ECO:0000256" key="1">
    <source>
        <dbReference type="SAM" id="Phobius"/>
    </source>
</evidence>
<accession>A0ABR8BVC2</accession>
<comment type="caution">
    <text evidence="2">The sequence shown here is derived from an EMBL/GenBank/DDBJ whole genome shotgun (WGS) entry which is preliminary data.</text>
</comment>
<keyword evidence="3" id="KW-1185">Reference proteome</keyword>
<proteinExistence type="predicted"/>
<keyword evidence="1" id="KW-0812">Transmembrane</keyword>
<name>A0ABR8BVC2_APHFL</name>
<dbReference type="Proteomes" id="UP000606721">
    <property type="component" value="Unassembled WGS sequence"/>
</dbReference>
<feature type="transmembrane region" description="Helical" evidence="1">
    <location>
        <begin position="25"/>
        <end position="43"/>
    </location>
</feature>
<organism evidence="2 3">
    <name type="scientific">Aphanizomenon flos-aquae FACHB-1040</name>
    <dbReference type="NCBI Taxonomy" id="2692887"/>
    <lineage>
        <taxon>Bacteria</taxon>
        <taxon>Bacillati</taxon>
        <taxon>Cyanobacteriota</taxon>
        <taxon>Cyanophyceae</taxon>
        <taxon>Nostocales</taxon>
        <taxon>Aphanizomenonaceae</taxon>
        <taxon>Aphanizomenon</taxon>
    </lineage>
</organism>
<protein>
    <submittedName>
        <fullName evidence="2">Uncharacterized protein</fullName>
    </submittedName>
</protein>
<evidence type="ECO:0000313" key="2">
    <source>
        <dbReference type="EMBL" id="MBD2278163.1"/>
    </source>
</evidence>
<evidence type="ECO:0000313" key="3">
    <source>
        <dbReference type="Proteomes" id="UP000606721"/>
    </source>
</evidence>
<gene>
    <name evidence="2" type="ORF">H6F99_07555</name>
</gene>
<dbReference type="RefSeq" id="WP_053541188.1">
    <property type="nucleotide sequence ID" value="NZ_JACJQT010000014.1"/>
</dbReference>
<sequence length="100" mass="10985">MSVWLICFFILFALAEFFKWLRGFSVPVPLPIYILGGVFLAVASNYDKIFGYYVSNASVITPVEISQEVPKLASPVNSTPISELIPSAVPKSDIQESANN</sequence>
<reference evidence="2 3" key="1">
    <citation type="journal article" date="2020" name="ISME J.">
        <title>Comparative genomics reveals insights into cyanobacterial evolution and habitat adaptation.</title>
        <authorList>
            <person name="Chen M.Y."/>
            <person name="Teng W.K."/>
            <person name="Zhao L."/>
            <person name="Hu C.X."/>
            <person name="Zhou Y.K."/>
            <person name="Han B.P."/>
            <person name="Song L.R."/>
            <person name="Shu W.S."/>
        </authorList>
    </citation>
    <scope>NUCLEOTIDE SEQUENCE [LARGE SCALE GENOMIC DNA]</scope>
    <source>
        <strain evidence="2 3">FACHB-1040</strain>
    </source>
</reference>